<evidence type="ECO:0000313" key="4">
    <source>
        <dbReference type="Proteomes" id="UP000536711"/>
    </source>
</evidence>
<feature type="transmembrane region" description="Helical" evidence="1">
    <location>
        <begin position="468"/>
        <end position="492"/>
    </location>
</feature>
<dbReference type="Pfam" id="PF20163">
    <property type="entry name" value="DUF6536"/>
    <property type="match status" value="1"/>
</dbReference>
<dbReference type="InterPro" id="IPR046623">
    <property type="entry name" value="DUF6536"/>
</dbReference>
<protein>
    <recommendedName>
        <fullName evidence="2">DUF6536 domain-containing protein</fullName>
    </recommendedName>
</protein>
<dbReference type="PANTHER" id="PTHR35395">
    <property type="entry name" value="DUF6536 DOMAIN-CONTAINING PROTEIN"/>
    <property type="match status" value="1"/>
</dbReference>
<dbReference type="Proteomes" id="UP000536711">
    <property type="component" value="Unassembled WGS sequence"/>
</dbReference>
<keyword evidence="1" id="KW-0812">Transmembrane</keyword>
<accession>A0A8H4JMW3</accession>
<feature type="transmembrane region" description="Helical" evidence="1">
    <location>
        <begin position="504"/>
        <end position="529"/>
    </location>
</feature>
<sequence length="603" mass="67091">MGGSNSTAEEIVADLNNSSEGQTAANTPAALKRAKWQVSLIAGACACMLVLIINLGFTIWSVVSLKGSENSSRTIIYEISCSASRTINVVLHLVINIFGSILLAASNYVDEEFQLLWTGSRYSYKDSPGDKRRVKHLIAGDLGQLDNLTALQCINEYAVAFQTKRRDVLLIAESMGSLITRNESPYQLLERISSCDYPASSDYDWICGWVGPSCPPCRSELPEIRSQSDDWSPWGKRVKYCLSQPAEQMCRLNFDFRIAVVILVVNFVKAVTLGFIALRPPKEPLFVLGDAIQSFLISPDETTTGACLASARMVRAGHFYQPCTMDEKPRCRGIVVMERRWNWSIVVYGTAFCGTCSLLIWGVQILPGPRDLKSLWNLGFGSANELTLISGLGWDDKGDRRLIANVLMANLPQLIFSFLYFQYNSVFTCMAAAEEWSGYGNKRRSLRISSNPKGDQRSRYFLQLPFRYSVPLLLASILMHWMLSQSIFIAAVEQSGIWKLFTCGYSPIAIIFVVITAIFMAAAVIITALRRLPTAMPLAASCSLAIAAACHHPDNILQPDASMFPLQWGVMWRQTEGSDREVTNHCGFSQYQVEKPQDGIVYR</sequence>
<evidence type="ECO:0000313" key="3">
    <source>
        <dbReference type="EMBL" id="KAF4434140.1"/>
    </source>
</evidence>
<organism evidence="3 4">
    <name type="scientific">Fusarium acutatum</name>
    <dbReference type="NCBI Taxonomy" id="78861"/>
    <lineage>
        <taxon>Eukaryota</taxon>
        <taxon>Fungi</taxon>
        <taxon>Dikarya</taxon>
        <taxon>Ascomycota</taxon>
        <taxon>Pezizomycotina</taxon>
        <taxon>Sordariomycetes</taxon>
        <taxon>Hypocreomycetidae</taxon>
        <taxon>Hypocreales</taxon>
        <taxon>Nectriaceae</taxon>
        <taxon>Fusarium</taxon>
        <taxon>Fusarium fujikuroi species complex</taxon>
    </lineage>
</organism>
<dbReference type="EMBL" id="JAADJF010000215">
    <property type="protein sequence ID" value="KAF4434140.1"/>
    <property type="molecule type" value="Genomic_DNA"/>
</dbReference>
<evidence type="ECO:0000256" key="1">
    <source>
        <dbReference type="SAM" id="Phobius"/>
    </source>
</evidence>
<evidence type="ECO:0000259" key="2">
    <source>
        <dbReference type="Pfam" id="PF20163"/>
    </source>
</evidence>
<reference evidence="3 4" key="1">
    <citation type="submission" date="2020-01" db="EMBL/GenBank/DDBJ databases">
        <title>Identification and distribution of gene clusters putatively required for synthesis of sphingolipid metabolism inhibitors in phylogenetically diverse species of the filamentous fungus Fusarium.</title>
        <authorList>
            <person name="Kim H.-S."/>
            <person name="Busman M."/>
            <person name="Brown D.W."/>
            <person name="Divon H."/>
            <person name="Uhlig S."/>
            <person name="Proctor R.H."/>
        </authorList>
    </citation>
    <scope>NUCLEOTIDE SEQUENCE [LARGE SCALE GENOMIC DNA]</scope>
    <source>
        <strain evidence="3 4">NRRL 13308</strain>
    </source>
</reference>
<feature type="domain" description="DUF6536" evidence="2">
    <location>
        <begin position="36"/>
        <end position="109"/>
    </location>
</feature>
<feature type="transmembrane region" description="Helical" evidence="1">
    <location>
        <begin position="40"/>
        <end position="63"/>
    </location>
</feature>
<keyword evidence="1" id="KW-1133">Transmembrane helix</keyword>
<proteinExistence type="predicted"/>
<dbReference type="OrthoDB" id="5429634at2759"/>
<keyword evidence="1" id="KW-0472">Membrane</keyword>
<comment type="caution">
    <text evidence="3">The sequence shown here is derived from an EMBL/GenBank/DDBJ whole genome shotgun (WGS) entry which is preliminary data.</text>
</comment>
<dbReference type="AlphaFoldDB" id="A0A8H4JMW3"/>
<feature type="transmembrane region" description="Helical" evidence="1">
    <location>
        <begin position="345"/>
        <end position="363"/>
    </location>
</feature>
<feature type="transmembrane region" description="Helical" evidence="1">
    <location>
        <begin position="258"/>
        <end position="278"/>
    </location>
</feature>
<name>A0A8H4JMW3_9HYPO</name>
<gene>
    <name evidence="3" type="ORF">FACUT_7992</name>
</gene>
<keyword evidence="4" id="KW-1185">Reference proteome</keyword>
<dbReference type="PANTHER" id="PTHR35395:SF1">
    <property type="entry name" value="DUF6536 DOMAIN-CONTAINING PROTEIN"/>
    <property type="match status" value="1"/>
</dbReference>